<accession>A0A9K3Q3E0</accession>
<reference evidence="2" key="1">
    <citation type="journal article" date="2021" name="Sci. Rep.">
        <title>Diploid genomic architecture of Nitzschia inconspicua, an elite biomass production diatom.</title>
        <authorList>
            <person name="Oliver A."/>
            <person name="Podell S."/>
            <person name="Pinowska A."/>
            <person name="Traller J.C."/>
            <person name="Smith S.R."/>
            <person name="McClure R."/>
            <person name="Beliaev A."/>
            <person name="Bohutskyi P."/>
            <person name="Hill E.A."/>
            <person name="Rabines A."/>
            <person name="Zheng H."/>
            <person name="Allen L.Z."/>
            <person name="Kuo A."/>
            <person name="Grigoriev I.V."/>
            <person name="Allen A.E."/>
            <person name="Hazlebeck D."/>
            <person name="Allen E.E."/>
        </authorList>
    </citation>
    <scope>NUCLEOTIDE SEQUENCE</scope>
    <source>
        <strain evidence="2">Hildebrandi</strain>
    </source>
</reference>
<evidence type="ECO:0000313" key="3">
    <source>
        <dbReference type="Proteomes" id="UP000693970"/>
    </source>
</evidence>
<dbReference type="EMBL" id="JAGRRH010000005">
    <property type="protein sequence ID" value="KAG7369523.1"/>
    <property type="molecule type" value="Genomic_DNA"/>
</dbReference>
<organism evidence="2 3">
    <name type="scientific">Nitzschia inconspicua</name>
    <dbReference type="NCBI Taxonomy" id="303405"/>
    <lineage>
        <taxon>Eukaryota</taxon>
        <taxon>Sar</taxon>
        <taxon>Stramenopiles</taxon>
        <taxon>Ochrophyta</taxon>
        <taxon>Bacillariophyta</taxon>
        <taxon>Bacillariophyceae</taxon>
        <taxon>Bacillariophycidae</taxon>
        <taxon>Bacillariales</taxon>
        <taxon>Bacillariaceae</taxon>
        <taxon>Nitzschia</taxon>
    </lineage>
</organism>
<feature type="compositionally biased region" description="Basic and acidic residues" evidence="1">
    <location>
        <begin position="236"/>
        <end position="246"/>
    </location>
</feature>
<feature type="region of interest" description="Disordered" evidence="1">
    <location>
        <begin position="363"/>
        <end position="384"/>
    </location>
</feature>
<feature type="region of interest" description="Disordered" evidence="1">
    <location>
        <begin position="227"/>
        <end position="251"/>
    </location>
</feature>
<dbReference type="AlphaFoldDB" id="A0A9K3Q3E0"/>
<evidence type="ECO:0000313" key="2">
    <source>
        <dbReference type="EMBL" id="KAG7369523.1"/>
    </source>
</evidence>
<feature type="region of interest" description="Disordered" evidence="1">
    <location>
        <begin position="130"/>
        <end position="161"/>
    </location>
</feature>
<name>A0A9K3Q3E0_9STRA</name>
<feature type="compositionally biased region" description="Acidic residues" evidence="1">
    <location>
        <begin position="139"/>
        <end position="151"/>
    </location>
</feature>
<proteinExistence type="predicted"/>
<gene>
    <name evidence="2" type="ORF">IV203_027269</name>
</gene>
<keyword evidence="3" id="KW-1185">Reference proteome</keyword>
<comment type="caution">
    <text evidence="2">The sequence shown here is derived from an EMBL/GenBank/DDBJ whole genome shotgun (WGS) entry which is preliminary data.</text>
</comment>
<reference evidence="2" key="2">
    <citation type="submission" date="2021-04" db="EMBL/GenBank/DDBJ databases">
        <authorList>
            <person name="Podell S."/>
        </authorList>
    </citation>
    <scope>NUCLEOTIDE SEQUENCE</scope>
    <source>
        <strain evidence="2">Hildebrandi</strain>
    </source>
</reference>
<dbReference type="Proteomes" id="UP000693970">
    <property type="component" value="Unassembled WGS sequence"/>
</dbReference>
<dbReference type="OrthoDB" id="56253at2759"/>
<protein>
    <submittedName>
        <fullName evidence="2">Uncharacterized protein</fullName>
    </submittedName>
</protein>
<evidence type="ECO:0000256" key="1">
    <source>
        <dbReference type="SAM" id="MobiDB-lite"/>
    </source>
</evidence>
<sequence>MARKFFNGIEMFEGIYDEVADPISGESYKVLKRIFHCSKEVYKCSADIPGAINMTNLTANNSTDRALLSGRAIYTAAKKVELMGKKVLACVMKSSKYSDPNGTVSGEQWEDYLKYCRYMMLKESKQRKKGETINLVESGAEEEVDDGEEAPNEMPAQPSDVLADGDQNGADVMTEDEIQAAVKAWDGLWTFKGYMAWALWGHIPKPGLEAFKSKKFSISDAGETVSAGRKATRKIKAQDEATERSRKPGRGVSIADQVTLRELEAREANASAFERTARCAPYELRLTALSRILDACEIEINQWQSLVMENQAEIFGNGGANHQQWYDTFYPYRQWYDAKERKAELLRNIQSINQELAMVSATDAKRTTSVQPGSDIDLDDNSEL</sequence>